<evidence type="ECO:0000259" key="4">
    <source>
        <dbReference type="Pfam" id="PF00884"/>
    </source>
</evidence>
<dbReference type="InterPro" id="IPR000917">
    <property type="entry name" value="Sulfatase_N"/>
</dbReference>
<dbReference type="AlphaFoldDB" id="A0A7C4LNI0"/>
<feature type="domain" description="Sulfatase N-terminal" evidence="4">
    <location>
        <begin position="154"/>
        <end position="330"/>
    </location>
</feature>
<evidence type="ECO:0000256" key="2">
    <source>
        <dbReference type="ARBA" id="ARBA00022801"/>
    </source>
</evidence>
<dbReference type="PANTHER" id="PTHR42693">
    <property type="entry name" value="ARYLSULFATASE FAMILY MEMBER"/>
    <property type="match status" value="1"/>
</dbReference>
<accession>A0A7C4LNI0</accession>
<dbReference type="PANTHER" id="PTHR42693:SF53">
    <property type="entry name" value="ENDO-4-O-SULFATASE"/>
    <property type="match status" value="1"/>
</dbReference>
<dbReference type="InterPro" id="IPR032506">
    <property type="entry name" value="SGSH_C"/>
</dbReference>
<reference evidence="6" key="1">
    <citation type="journal article" date="2020" name="mSystems">
        <title>Genome- and Community-Level Interaction Insights into Carbon Utilization and Element Cycling Functions of Hydrothermarchaeota in Hydrothermal Sediment.</title>
        <authorList>
            <person name="Zhou Z."/>
            <person name="Liu Y."/>
            <person name="Xu W."/>
            <person name="Pan J."/>
            <person name="Luo Z.H."/>
            <person name="Li M."/>
        </authorList>
    </citation>
    <scope>NUCLEOTIDE SEQUENCE [LARGE SCALE GENOMIC DNA]</scope>
    <source>
        <strain evidence="6">SpSt-508</strain>
    </source>
</reference>
<feature type="region of interest" description="Disordered" evidence="3">
    <location>
        <begin position="42"/>
        <end position="87"/>
    </location>
</feature>
<feature type="domain" description="N-sulphoglucosamine sulphohydrolase C-terminal" evidence="5">
    <location>
        <begin position="405"/>
        <end position="519"/>
    </location>
</feature>
<proteinExistence type="inferred from homology"/>
<comment type="caution">
    <text evidence="6">The sequence shown here is derived from an EMBL/GenBank/DDBJ whole genome shotgun (WGS) entry which is preliminary data.</text>
</comment>
<dbReference type="Pfam" id="PF00884">
    <property type="entry name" value="Sulfatase"/>
    <property type="match status" value="1"/>
</dbReference>
<sequence>MNAIPRCRVVLLVSAALFAAMFCGVSGCGELLALRGGAGEQAQTDRKALPAPVQPGRGATVSERRAPATPDAVPRDATAPDDVEQRPAAKTGLIRGLREQVESSQPFEEAGVVDPLLDMLTEADEILSQAKLRNMEAIRQANRQIRVGAARLSPHIILLVVDRLRKTDLGCYGNPRSVTPQLDLMAASGMRFTNCYAGGADPDAGLWALLTGKNPRHAPRTDSAAYQLREDDQTLAEVLWRAGYNTAFVGVWTGTQRPLQHGFDEWVGRLPTHDVAEAFPEVLLIGRSQMRIVENSGGQRRAGIHKLLQAEAESFIDRASSNSRPFLLVVRLPSAEVCRIAAGSEASETALAVWDEFVGGIHAFLSEKNLQRRTCVMFTALSGDASHLTTTGTSPRPPTDHPLTEGNLQVPLLVSWAGSVPRDRVSDHVCAAWDVAATCIELAHVSHRPPDLNGLSFVPALRQQNQPEHALLFWETRGTPRVQAVRKGTWKGVYIDGEKTLRLYDLAEDPQETTDVAAQHPEIVRQLIVPPAKSTKTAKARPQS</sequence>
<name>A0A7C4LNI0_9PLAN</name>
<dbReference type="PROSITE" id="PS51257">
    <property type="entry name" value="PROKAR_LIPOPROTEIN"/>
    <property type="match status" value="1"/>
</dbReference>
<evidence type="ECO:0000259" key="5">
    <source>
        <dbReference type="Pfam" id="PF16347"/>
    </source>
</evidence>
<evidence type="ECO:0000313" key="6">
    <source>
        <dbReference type="EMBL" id="HGT41134.1"/>
    </source>
</evidence>
<dbReference type="Gene3D" id="3.30.1120.10">
    <property type="match status" value="1"/>
</dbReference>
<organism evidence="6">
    <name type="scientific">Schlesneria paludicola</name>
    <dbReference type="NCBI Taxonomy" id="360056"/>
    <lineage>
        <taxon>Bacteria</taxon>
        <taxon>Pseudomonadati</taxon>
        <taxon>Planctomycetota</taxon>
        <taxon>Planctomycetia</taxon>
        <taxon>Planctomycetales</taxon>
        <taxon>Planctomycetaceae</taxon>
        <taxon>Schlesneria</taxon>
    </lineage>
</organism>
<dbReference type="Pfam" id="PF16347">
    <property type="entry name" value="SGSH_C"/>
    <property type="match status" value="1"/>
</dbReference>
<evidence type="ECO:0000256" key="1">
    <source>
        <dbReference type="ARBA" id="ARBA00008779"/>
    </source>
</evidence>
<evidence type="ECO:0000256" key="3">
    <source>
        <dbReference type="SAM" id="MobiDB-lite"/>
    </source>
</evidence>
<protein>
    <submittedName>
        <fullName evidence="6">Uncharacterized protein</fullName>
    </submittedName>
</protein>
<dbReference type="SUPFAM" id="SSF53649">
    <property type="entry name" value="Alkaline phosphatase-like"/>
    <property type="match status" value="1"/>
</dbReference>
<dbReference type="Gene3D" id="3.40.720.10">
    <property type="entry name" value="Alkaline Phosphatase, subunit A"/>
    <property type="match status" value="1"/>
</dbReference>
<dbReference type="InterPro" id="IPR050738">
    <property type="entry name" value="Sulfatase"/>
</dbReference>
<dbReference type="EMBL" id="DSVQ01000019">
    <property type="protein sequence ID" value="HGT41134.1"/>
    <property type="molecule type" value="Genomic_DNA"/>
</dbReference>
<keyword evidence="2" id="KW-0378">Hydrolase</keyword>
<gene>
    <name evidence="6" type="ORF">ENS64_17955</name>
</gene>
<dbReference type="GO" id="GO:0004065">
    <property type="term" value="F:arylsulfatase activity"/>
    <property type="evidence" value="ECO:0007669"/>
    <property type="project" value="TreeGrafter"/>
</dbReference>
<comment type="similarity">
    <text evidence="1">Belongs to the sulfatase family.</text>
</comment>
<dbReference type="InterPro" id="IPR017850">
    <property type="entry name" value="Alkaline_phosphatase_core_sf"/>
</dbReference>